<evidence type="ECO:0000256" key="4">
    <source>
        <dbReference type="ARBA" id="ARBA00044511"/>
    </source>
</evidence>
<reference evidence="6" key="1">
    <citation type="submission" date="2020-10" db="EMBL/GenBank/DDBJ databases">
        <authorList>
            <person name="Muller C M."/>
        </authorList>
    </citation>
    <scope>NUCLEOTIDE SEQUENCE</scope>
    <source>
        <strain evidence="6">THUN-12</strain>
    </source>
</reference>
<dbReference type="InterPro" id="IPR002885">
    <property type="entry name" value="PPR_rpt"/>
</dbReference>
<evidence type="ECO:0000256" key="5">
    <source>
        <dbReference type="PROSITE-ProRule" id="PRU00708"/>
    </source>
</evidence>
<comment type="function">
    <text evidence="3">Regulates mitochondrial small subunit maturation by controlling 15S rRNA 5'-end processing. Localizes to the 5' precursor of the 15S rRNA in a position that is subsequently occupied by mS47 in the mature yeast mtSSU. Uses structure and sequence-specific RNA recognition, binding to a single-stranded region of the precursor and specifically recognizing bases -6 to -1. The exchange of Ccm1 for mS47 is coupled to the irreversible removal of precursor rRNA that is accompanied by conformational changes of the mitoribosomal proteins uS5m and mS26. These conformational changes signal completion of 5'-end rRNA processing through protection of the mature 5'-end of the 15S rRNA and stabilization of mS47. The removal of the 5' precursor together with the dissociation of Ccm1 may be catalyzed by the 5'-3' exoribonuclease Pet127. Involved in the specific removal of group I introns in mitochondrial encoded transcripts.</text>
</comment>
<feature type="repeat" description="PPR" evidence="5">
    <location>
        <begin position="305"/>
        <end position="339"/>
    </location>
</feature>
<organism evidence="6 7">
    <name type="scientific">Blumeria graminis f. sp. triticale</name>
    <dbReference type="NCBI Taxonomy" id="1689686"/>
    <lineage>
        <taxon>Eukaryota</taxon>
        <taxon>Fungi</taxon>
        <taxon>Dikarya</taxon>
        <taxon>Ascomycota</taxon>
        <taxon>Pezizomycotina</taxon>
        <taxon>Leotiomycetes</taxon>
        <taxon>Erysiphales</taxon>
        <taxon>Erysiphaceae</taxon>
        <taxon>Blumeria</taxon>
    </lineage>
</organism>
<gene>
    <name evidence="6" type="ORF">BGTH12_LOCUS6435</name>
</gene>
<accession>A0A9W4D759</accession>
<evidence type="ECO:0000256" key="2">
    <source>
        <dbReference type="ARBA" id="ARBA00022737"/>
    </source>
</evidence>
<sequence length="603" mass="69098">MSWFCTFKIPTSCPTKFGSRALHNYVELSSAGEFTIKLRRTGCISKNESIITEENEKWQALSFVNSFQNQGCSIKPPTSFSSIFRPSLNRFENQKFRIEFLKCIHTKTAIKHGCEVANKYQLTDSPSKKELLELIDHYDGQNTEFIRSDLGCRSPYRLSEIPKCKDHTDTESDSYSNYKRLCSDGTNQTLNNLKKALSIEPADLDDVYQLYRSLPNTRAEYLDSQTRHKLLHVLSVIEHKDENSKFRFLSVVDDLKSLGIPLSLSEWNSAISFIGGSTRRVTLKETQAALQMWRDMEETTNLKADDITFNILFNVACRASKFSLAEMIYNQMDERGHQPDRYHHVSNIMYFGMKQHGDGVRAAYRRLIEAGEIVDTIVLNAMISALIKAREPNSAENLYQRMKQTHLSRTNPPLPPKSYTCRRAVNKVLKMATQLAKGDIQKRNDLQNKSIMAPDSITYLLLIEHFAVEAGNLEKTIIFLDEMKWFALPVHGAIFIKLFRGFYIHGGIPYTSWTGVRLEFVFNSFMEALNSEGTDLFISGGIVFWVLKAFLRCTGNSRALSIWEQLKERWNPEPADLELLRSTLNQIIEQRSVPKRGIGSQPR</sequence>
<dbReference type="EMBL" id="CAJHIT010000009">
    <property type="protein sequence ID" value="CAD6505077.1"/>
    <property type="molecule type" value="Genomic_DNA"/>
</dbReference>
<comment type="caution">
    <text evidence="6">The sequence shown here is derived from an EMBL/GenBank/DDBJ whole genome shotgun (WGS) entry which is preliminary data.</text>
</comment>
<dbReference type="PANTHER" id="PTHR47447:SF17">
    <property type="entry name" value="OS12G0638900 PROTEIN"/>
    <property type="match status" value="1"/>
</dbReference>
<evidence type="ECO:0000313" key="7">
    <source>
        <dbReference type="Proteomes" id="UP000683417"/>
    </source>
</evidence>
<dbReference type="Proteomes" id="UP000683417">
    <property type="component" value="Unassembled WGS sequence"/>
</dbReference>
<keyword evidence="2" id="KW-0677">Repeat</keyword>
<dbReference type="Pfam" id="PF01535">
    <property type="entry name" value="PPR"/>
    <property type="match status" value="2"/>
</dbReference>
<dbReference type="PANTHER" id="PTHR47447">
    <property type="entry name" value="OS03G0856100 PROTEIN"/>
    <property type="match status" value="1"/>
</dbReference>
<evidence type="ECO:0000256" key="3">
    <source>
        <dbReference type="ARBA" id="ARBA00044493"/>
    </source>
</evidence>
<name>A0A9W4D759_BLUGR</name>
<dbReference type="AlphaFoldDB" id="A0A9W4D759"/>
<evidence type="ECO:0000313" key="6">
    <source>
        <dbReference type="EMBL" id="CAD6505077.1"/>
    </source>
</evidence>
<dbReference type="NCBIfam" id="TIGR00756">
    <property type="entry name" value="PPR"/>
    <property type="match status" value="2"/>
</dbReference>
<proteinExistence type="inferred from homology"/>
<protein>
    <submittedName>
        <fullName evidence="6">BgTH12-00576</fullName>
    </submittedName>
</protein>
<comment type="subunit">
    <text evidence="4">Binds to mitochondrial small subunit 15S rRNA.</text>
</comment>
<dbReference type="PROSITE" id="PS51375">
    <property type="entry name" value="PPR"/>
    <property type="match status" value="2"/>
</dbReference>
<comment type="similarity">
    <text evidence="1">Belongs to the CCM1 family.</text>
</comment>
<evidence type="ECO:0000256" key="1">
    <source>
        <dbReference type="ARBA" id="ARBA00006192"/>
    </source>
</evidence>
<feature type="repeat" description="PPR" evidence="5">
    <location>
        <begin position="375"/>
        <end position="409"/>
    </location>
</feature>